<evidence type="ECO:0000259" key="6">
    <source>
        <dbReference type="PROSITE" id="PS51349"/>
    </source>
</evidence>
<dbReference type="SUPFAM" id="SSF51395">
    <property type="entry name" value="FMN-linked oxidoreductases"/>
    <property type="match status" value="1"/>
</dbReference>
<evidence type="ECO:0000313" key="7">
    <source>
        <dbReference type="EMBL" id="MDQ7249826.1"/>
    </source>
</evidence>
<dbReference type="RefSeq" id="WP_379958265.1">
    <property type="nucleotide sequence ID" value="NZ_JAUYVI010000006.1"/>
</dbReference>
<dbReference type="PROSITE" id="PS00557">
    <property type="entry name" value="FMN_HYDROXY_ACID_DH_1"/>
    <property type="match status" value="1"/>
</dbReference>
<accession>A0ABU0YQ26</accession>
<comment type="similarity">
    <text evidence="5">Belongs to the FMN-dependent alpha-hydroxy acid dehydrogenase family.</text>
</comment>
<evidence type="ECO:0000313" key="8">
    <source>
        <dbReference type="Proteomes" id="UP001230156"/>
    </source>
</evidence>
<dbReference type="Proteomes" id="UP001230156">
    <property type="component" value="Unassembled WGS sequence"/>
</dbReference>
<dbReference type="InterPro" id="IPR012133">
    <property type="entry name" value="Alpha-hydoxy_acid_DH_FMN"/>
</dbReference>
<dbReference type="PANTHER" id="PTHR10578:SF107">
    <property type="entry name" value="2-HYDROXYACID OXIDASE 1"/>
    <property type="match status" value="1"/>
</dbReference>
<dbReference type="InterPro" id="IPR000262">
    <property type="entry name" value="FMN-dep_DH"/>
</dbReference>
<name>A0ABU0YQ26_9PROT</name>
<keyword evidence="8" id="KW-1185">Reference proteome</keyword>
<comment type="caution">
    <text evidence="7">The sequence shown here is derived from an EMBL/GenBank/DDBJ whole genome shotgun (WGS) entry which is preliminary data.</text>
</comment>
<organism evidence="7 8">
    <name type="scientific">Dongia sedimenti</name>
    <dbReference type="NCBI Taxonomy" id="3064282"/>
    <lineage>
        <taxon>Bacteria</taxon>
        <taxon>Pseudomonadati</taxon>
        <taxon>Pseudomonadota</taxon>
        <taxon>Alphaproteobacteria</taxon>
        <taxon>Rhodospirillales</taxon>
        <taxon>Dongiaceae</taxon>
        <taxon>Dongia</taxon>
    </lineage>
</organism>
<protein>
    <submittedName>
        <fullName evidence="7">Alpha-hydroxy acid oxidase</fullName>
        <ecNumber evidence="7">1.-.-.-</ecNumber>
    </submittedName>
</protein>
<dbReference type="EC" id="1.-.-.-" evidence="7"/>
<keyword evidence="4 7" id="KW-0560">Oxidoreductase</keyword>
<dbReference type="PIRSF" id="PIRSF000138">
    <property type="entry name" value="Al-hdrx_acd_dh"/>
    <property type="match status" value="1"/>
</dbReference>
<dbReference type="Gene3D" id="3.20.20.70">
    <property type="entry name" value="Aldolase class I"/>
    <property type="match status" value="1"/>
</dbReference>
<evidence type="ECO:0000256" key="3">
    <source>
        <dbReference type="ARBA" id="ARBA00022643"/>
    </source>
</evidence>
<evidence type="ECO:0000256" key="2">
    <source>
        <dbReference type="ARBA" id="ARBA00022630"/>
    </source>
</evidence>
<dbReference type="InterPro" id="IPR008259">
    <property type="entry name" value="FMN_hydac_DH_AS"/>
</dbReference>
<reference evidence="8" key="1">
    <citation type="submission" date="2023-08" db="EMBL/GenBank/DDBJ databases">
        <title>Rhodospirillaceae gen. nov., a novel taxon isolated from the Yangtze River Yuezi River estuary sludge.</title>
        <authorList>
            <person name="Ruan L."/>
        </authorList>
    </citation>
    <scope>NUCLEOTIDE SEQUENCE [LARGE SCALE GENOMIC DNA]</scope>
    <source>
        <strain evidence="8">R-7</strain>
    </source>
</reference>
<evidence type="ECO:0000256" key="1">
    <source>
        <dbReference type="ARBA" id="ARBA00001917"/>
    </source>
</evidence>
<dbReference type="InterPro" id="IPR037396">
    <property type="entry name" value="FMN_HAD"/>
</dbReference>
<proteinExistence type="inferred from homology"/>
<dbReference type="CDD" id="cd02809">
    <property type="entry name" value="alpha_hydroxyacid_oxid_FMN"/>
    <property type="match status" value="1"/>
</dbReference>
<evidence type="ECO:0000256" key="4">
    <source>
        <dbReference type="ARBA" id="ARBA00023002"/>
    </source>
</evidence>
<sequence>MTEAVPSWRRRAISVAAMRELARAALPRPVFDFADGGAEDELTLRRNESAFDDIDLLPRPLSGAATRDLSVDLLGKKLSLPVIVGPTGLGGLFWPDGERCAARAAASAGTAYCLSHGSVCTLEQLAGTGVSPRWMQVFIYRDRGFTRELTERAATASYDALVLTTDNQMLGNRERDLRNGFTIPPRFGATGLAGMALKAEWLWRMRKELPRITFGNYVRPGEASDIKSLAGRMSQLLDPAMHWGDVDALRKLWTGPLILKGILHPDEAKMAVSRGVDALIVSNHGGRQLDGAASGLDALPAIVDAVDGRIPVLVDGGIRRGTDVVKALALGAKACLIGRPQLWGVAVAGEAGVARVLEIFAQEIDRAMGLCGVTRIDQIDNSLLLKQRIGQGS</sequence>
<gene>
    <name evidence="7" type="ORF">Q8A70_19210</name>
</gene>
<dbReference type="PANTHER" id="PTHR10578">
    <property type="entry name" value="S -2-HYDROXY-ACID OXIDASE-RELATED"/>
    <property type="match status" value="1"/>
</dbReference>
<dbReference type="Pfam" id="PF01070">
    <property type="entry name" value="FMN_dh"/>
    <property type="match status" value="1"/>
</dbReference>
<dbReference type="PROSITE" id="PS51349">
    <property type="entry name" value="FMN_HYDROXY_ACID_DH_2"/>
    <property type="match status" value="1"/>
</dbReference>
<dbReference type="GO" id="GO:0016491">
    <property type="term" value="F:oxidoreductase activity"/>
    <property type="evidence" value="ECO:0007669"/>
    <property type="project" value="UniProtKB-KW"/>
</dbReference>
<feature type="domain" description="FMN hydroxy acid dehydrogenase" evidence="6">
    <location>
        <begin position="7"/>
        <end position="389"/>
    </location>
</feature>
<keyword evidence="2" id="KW-0285">Flavoprotein</keyword>
<evidence type="ECO:0000256" key="5">
    <source>
        <dbReference type="ARBA" id="ARBA00024042"/>
    </source>
</evidence>
<comment type="cofactor">
    <cofactor evidence="1">
        <name>FMN</name>
        <dbReference type="ChEBI" id="CHEBI:58210"/>
    </cofactor>
</comment>
<dbReference type="EMBL" id="JAUYVI010000006">
    <property type="protein sequence ID" value="MDQ7249826.1"/>
    <property type="molecule type" value="Genomic_DNA"/>
</dbReference>
<dbReference type="InterPro" id="IPR013785">
    <property type="entry name" value="Aldolase_TIM"/>
</dbReference>
<keyword evidence="3" id="KW-0288">FMN</keyword>